<dbReference type="Pfam" id="PF23954">
    <property type="entry name" value="DUF7283"/>
    <property type="match status" value="1"/>
</dbReference>
<evidence type="ECO:0000313" key="1">
    <source>
        <dbReference type="EMBL" id="GAA0653061.1"/>
    </source>
</evidence>
<protein>
    <submittedName>
        <fullName evidence="1">Uncharacterized protein</fullName>
    </submittedName>
</protein>
<dbReference type="AlphaFoldDB" id="A0AAV3T2E9"/>
<evidence type="ECO:0000313" key="2">
    <source>
        <dbReference type="Proteomes" id="UP001500194"/>
    </source>
</evidence>
<name>A0AAV3T2E9_9EURY</name>
<comment type="caution">
    <text evidence="1">The sequence shown here is derived from an EMBL/GenBank/DDBJ whole genome shotgun (WGS) entry which is preliminary data.</text>
</comment>
<gene>
    <name evidence="1" type="ORF">GCM10009019_15450</name>
</gene>
<dbReference type="EMBL" id="BAAADU010000002">
    <property type="protein sequence ID" value="GAA0653061.1"/>
    <property type="molecule type" value="Genomic_DNA"/>
</dbReference>
<organism evidence="1 2">
    <name type="scientific">Salarchaeum japonicum</name>
    <dbReference type="NCBI Taxonomy" id="555573"/>
    <lineage>
        <taxon>Archaea</taxon>
        <taxon>Methanobacteriati</taxon>
        <taxon>Methanobacteriota</taxon>
        <taxon>Stenosarchaea group</taxon>
        <taxon>Halobacteria</taxon>
        <taxon>Halobacteriales</taxon>
        <taxon>Halobacteriaceae</taxon>
    </lineage>
</organism>
<accession>A0AAV3T2E9</accession>
<dbReference type="Proteomes" id="UP001500194">
    <property type="component" value="Unassembled WGS sequence"/>
</dbReference>
<reference evidence="1 2" key="1">
    <citation type="journal article" date="2019" name="Int. J. Syst. Evol. Microbiol.">
        <title>The Global Catalogue of Microorganisms (GCM) 10K type strain sequencing project: providing services to taxonomists for standard genome sequencing and annotation.</title>
        <authorList>
            <consortium name="The Broad Institute Genomics Platform"/>
            <consortium name="The Broad Institute Genome Sequencing Center for Infectious Disease"/>
            <person name="Wu L."/>
            <person name="Ma J."/>
        </authorList>
    </citation>
    <scope>NUCLEOTIDE SEQUENCE [LARGE SCALE GENOMIC DNA]</scope>
    <source>
        <strain evidence="1 2">JCM 16327</strain>
    </source>
</reference>
<sequence>MGVFDAADALATWVGLTLAGAALVAAALAIPAAPPPDATAVAATIDRVAASDYDADEAVHLDADSVRVTPRSIGLRGSGGRASAALVARVVPVPPDGPLAAVLAGRDPALVFDTSVAFVRAAAAARAQPPVWRAAETLRVRHLAWRGTDVVLVG</sequence>
<dbReference type="InterPro" id="IPR055707">
    <property type="entry name" value="DUF7283"/>
</dbReference>
<proteinExistence type="predicted"/>
<keyword evidence="2" id="KW-1185">Reference proteome</keyword>